<dbReference type="OrthoDB" id="5244702at2"/>
<keyword evidence="1 6" id="KW-0436">Ligase</keyword>
<evidence type="ECO:0000313" key="11">
    <source>
        <dbReference type="Proteomes" id="UP000315353"/>
    </source>
</evidence>
<dbReference type="HAMAP" id="MF_01161">
    <property type="entry name" value="tRNA_Ile_lys_synt"/>
    <property type="match status" value="1"/>
</dbReference>
<dbReference type="GO" id="GO:0006400">
    <property type="term" value="P:tRNA modification"/>
    <property type="evidence" value="ECO:0007669"/>
    <property type="project" value="UniProtKB-UniRule"/>
</dbReference>
<dbReference type="SUPFAM" id="SSF52402">
    <property type="entry name" value="Adenine nucleotide alpha hydrolases-like"/>
    <property type="match status" value="1"/>
</dbReference>
<comment type="similarity">
    <text evidence="6">Belongs to the tRNA(Ile)-lysidine synthase family.</text>
</comment>
<organism evidence="8 10">
    <name type="scientific">Corynebacterium flavescens</name>
    <dbReference type="NCBI Taxonomy" id="28028"/>
    <lineage>
        <taxon>Bacteria</taxon>
        <taxon>Bacillati</taxon>
        <taxon>Actinomycetota</taxon>
        <taxon>Actinomycetes</taxon>
        <taxon>Mycobacteriales</taxon>
        <taxon>Corynebacteriaceae</taxon>
        <taxon>Corynebacterium</taxon>
    </lineage>
</organism>
<evidence type="ECO:0000256" key="2">
    <source>
        <dbReference type="ARBA" id="ARBA00022694"/>
    </source>
</evidence>
<comment type="subcellular location">
    <subcellularLocation>
        <location evidence="6">Cytoplasm</location>
    </subcellularLocation>
</comment>
<keyword evidence="3 6" id="KW-0547">Nucleotide-binding</keyword>
<dbReference type="KEGG" id="cfc:CFLV_11140"/>
<dbReference type="GO" id="GO:0032267">
    <property type="term" value="F:tRNA(Ile)-lysidine synthase activity"/>
    <property type="evidence" value="ECO:0007669"/>
    <property type="project" value="UniProtKB-EC"/>
</dbReference>
<dbReference type="NCBIfam" id="TIGR02432">
    <property type="entry name" value="lysidine_TilS_N"/>
    <property type="match status" value="1"/>
</dbReference>
<dbReference type="GeneID" id="82881236"/>
<evidence type="ECO:0000256" key="6">
    <source>
        <dbReference type="HAMAP-Rule" id="MF_01161"/>
    </source>
</evidence>
<gene>
    <name evidence="6 9" type="primary">tilS</name>
    <name evidence="9" type="ORF">CFL01nite_04550</name>
    <name evidence="8" type="ORF">CFLV_11140</name>
</gene>
<keyword evidence="4 6" id="KW-0067">ATP-binding</keyword>
<evidence type="ECO:0000256" key="5">
    <source>
        <dbReference type="ARBA" id="ARBA00048539"/>
    </source>
</evidence>
<dbReference type="RefSeq" id="WP_075730579.1">
    <property type="nucleotide sequence ID" value="NZ_BJNB01000004.1"/>
</dbReference>
<keyword evidence="2 6" id="KW-0819">tRNA processing</keyword>
<dbReference type="GO" id="GO:0005524">
    <property type="term" value="F:ATP binding"/>
    <property type="evidence" value="ECO:0007669"/>
    <property type="project" value="UniProtKB-UniRule"/>
</dbReference>
<evidence type="ECO:0000313" key="8">
    <source>
        <dbReference type="EMBL" id="APT87653.1"/>
    </source>
</evidence>
<dbReference type="InterPro" id="IPR011063">
    <property type="entry name" value="TilS/TtcA_N"/>
</dbReference>
<dbReference type="Pfam" id="PF01171">
    <property type="entry name" value="ATP_bind_3"/>
    <property type="match status" value="1"/>
</dbReference>
<dbReference type="InterPro" id="IPR012795">
    <property type="entry name" value="tRNA_Ile_lys_synt_N"/>
</dbReference>
<comment type="catalytic activity">
    <reaction evidence="5 6">
        <text>cytidine(34) in tRNA(Ile2) + L-lysine + ATP = lysidine(34) in tRNA(Ile2) + AMP + diphosphate + H(+)</text>
        <dbReference type="Rhea" id="RHEA:43744"/>
        <dbReference type="Rhea" id="RHEA-COMP:10625"/>
        <dbReference type="Rhea" id="RHEA-COMP:10670"/>
        <dbReference type="ChEBI" id="CHEBI:15378"/>
        <dbReference type="ChEBI" id="CHEBI:30616"/>
        <dbReference type="ChEBI" id="CHEBI:32551"/>
        <dbReference type="ChEBI" id="CHEBI:33019"/>
        <dbReference type="ChEBI" id="CHEBI:82748"/>
        <dbReference type="ChEBI" id="CHEBI:83665"/>
        <dbReference type="ChEBI" id="CHEBI:456215"/>
        <dbReference type="EC" id="6.3.4.19"/>
    </reaction>
</comment>
<keyword evidence="6" id="KW-0963">Cytoplasm</keyword>
<dbReference type="Proteomes" id="UP000315353">
    <property type="component" value="Unassembled WGS sequence"/>
</dbReference>
<dbReference type="GO" id="GO:0005737">
    <property type="term" value="C:cytoplasm"/>
    <property type="evidence" value="ECO:0007669"/>
    <property type="project" value="UniProtKB-SubCell"/>
</dbReference>
<dbReference type="PANTHER" id="PTHR43033">
    <property type="entry name" value="TRNA(ILE)-LYSIDINE SYNTHASE-RELATED"/>
    <property type="match status" value="1"/>
</dbReference>
<keyword evidence="10" id="KW-1185">Reference proteome</keyword>
<dbReference type="PANTHER" id="PTHR43033:SF1">
    <property type="entry name" value="TRNA(ILE)-LYSIDINE SYNTHASE-RELATED"/>
    <property type="match status" value="1"/>
</dbReference>
<dbReference type="InterPro" id="IPR014729">
    <property type="entry name" value="Rossmann-like_a/b/a_fold"/>
</dbReference>
<comment type="domain">
    <text evidence="6">The N-terminal region contains the highly conserved SGGXDS motif, predicted to be a P-loop motif involved in ATP binding.</text>
</comment>
<accession>A0A1L7CP81</accession>
<dbReference type="Gene3D" id="3.40.50.620">
    <property type="entry name" value="HUPs"/>
    <property type="match status" value="1"/>
</dbReference>
<reference evidence="9 11" key="2">
    <citation type="submission" date="2019-06" db="EMBL/GenBank/DDBJ databases">
        <title>Whole genome shotgun sequence of Corynebacterium flavescens NBRC 14136.</title>
        <authorList>
            <person name="Hosoyama A."/>
            <person name="Uohara A."/>
            <person name="Ohji S."/>
            <person name="Ichikawa N."/>
        </authorList>
    </citation>
    <scope>NUCLEOTIDE SEQUENCE [LARGE SCALE GENOMIC DNA]</scope>
    <source>
        <strain evidence="9 11">NBRC 14136</strain>
    </source>
</reference>
<feature type="binding site" evidence="6">
    <location>
        <begin position="33"/>
        <end position="38"/>
    </location>
    <ligand>
        <name>ATP</name>
        <dbReference type="ChEBI" id="CHEBI:30616"/>
    </ligand>
</feature>
<evidence type="ECO:0000256" key="1">
    <source>
        <dbReference type="ARBA" id="ARBA00022598"/>
    </source>
</evidence>
<reference evidence="8 10" key="1">
    <citation type="submission" date="2014-08" db="EMBL/GenBank/DDBJ databases">
        <title>Complete genome sequence of Corynebacterium flavescens OJ8(T)(=DSM 20296(T)), isolated from cheese.</title>
        <authorList>
            <person name="Ruckert C."/>
            <person name="Albersmeier A."/>
            <person name="Winkler A."/>
            <person name="Kalinowski J."/>
        </authorList>
    </citation>
    <scope>NUCLEOTIDE SEQUENCE [LARGE SCALE GENOMIC DNA]</scope>
    <source>
        <strain evidence="8 10">OJ8</strain>
    </source>
</reference>
<dbReference type="Proteomes" id="UP000185479">
    <property type="component" value="Chromosome"/>
</dbReference>
<evidence type="ECO:0000259" key="7">
    <source>
        <dbReference type="Pfam" id="PF01171"/>
    </source>
</evidence>
<evidence type="ECO:0000256" key="3">
    <source>
        <dbReference type="ARBA" id="ARBA00022741"/>
    </source>
</evidence>
<dbReference type="EMBL" id="BJNB01000004">
    <property type="protein sequence ID" value="GEB96960.1"/>
    <property type="molecule type" value="Genomic_DNA"/>
</dbReference>
<dbReference type="CDD" id="cd01992">
    <property type="entry name" value="TilS_N"/>
    <property type="match status" value="1"/>
</dbReference>
<feature type="domain" description="tRNA(Ile)-lysidine/2-thiocytidine synthase N-terminal" evidence="7">
    <location>
        <begin position="27"/>
        <end position="192"/>
    </location>
</feature>
<evidence type="ECO:0000256" key="4">
    <source>
        <dbReference type="ARBA" id="ARBA00022840"/>
    </source>
</evidence>
<proteinExistence type="inferred from homology"/>
<evidence type="ECO:0000313" key="9">
    <source>
        <dbReference type="EMBL" id="GEB96960.1"/>
    </source>
</evidence>
<dbReference type="EMBL" id="CP009246">
    <property type="protein sequence ID" value="APT87653.1"/>
    <property type="molecule type" value="Genomic_DNA"/>
</dbReference>
<sequence>MEAFWPRHSPHFLACRQGVRAADTPHQVAVGLSGGADSLALTAALVAEGHEVTALCVDHGLQEGSAAQARRAAAQAEKLGAYARVLTVQVAEGESLEAAARVARYRALAQHAPLIAVAHTADDQAETLLLGVLRGKASGMSPRAEIEGAHILRPLLNVRRADTLGACAELGLEPWSDPQNFDQGFRRARLRHDILPQLNDIVGGDVVPALAQAAADVAADDAALTSAPLGPRPDCAELARLAEPVRRRALASWLVAQHVKVTRQGLRDIAKLCTQWHGQGAVAVAAEPGFEPKSGQRLEVTRVGGKLALLSGR</sequence>
<dbReference type="STRING" id="28028.CFLV_11140"/>
<dbReference type="EC" id="6.3.4.19" evidence="6"/>
<name>A0A1L7CP81_CORFL</name>
<comment type="function">
    <text evidence="6">Ligates lysine onto the cytidine present at position 34 of the AUA codon-specific tRNA(Ile) that contains the anticodon CAU, in an ATP-dependent manner. Cytidine is converted to lysidine, thus changing the amino acid specificity of the tRNA from methionine to isoleucine.</text>
</comment>
<dbReference type="AlphaFoldDB" id="A0A1L7CP81"/>
<protein>
    <recommendedName>
        <fullName evidence="6">tRNA(Ile)-lysidine synthase</fullName>
        <ecNumber evidence="6">6.3.4.19</ecNumber>
    </recommendedName>
    <alternativeName>
        <fullName evidence="6">tRNA(Ile)-2-lysyl-cytidine synthase</fullName>
    </alternativeName>
    <alternativeName>
        <fullName evidence="6">tRNA(Ile)-lysidine synthetase</fullName>
    </alternativeName>
</protein>
<dbReference type="InterPro" id="IPR012094">
    <property type="entry name" value="tRNA_Ile_lys_synt"/>
</dbReference>
<evidence type="ECO:0000313" key="10">
    <source>
        <dbReference type="Proteomes" id="UP000185479"/>
    </source>
</evidence>